<dbReference type="Pfam" id="PF01547">
    <property type="entry name" value="SBP_bac_1"/>
    <property type="match status" value="1"/>
</dbReference>
<dbReference type="Proteomes" id="UP001500326">
    <property type="component" value="Unassembled WGS sequence"/>
</dbReference>
<keyword evidence="4" id="KW-1185">Reference proteome</keyword>
<comment type="caution">
    <text evidence="3">The sequence shown here is derived from an EMBL/GenBank/DDBJ whole genome shotgun (WGS) entry which is preliminary data.</text>
</comment>
<dbReference type="Gene3D" id="3.40.190.10">
    <property type="entry name" value="Periplasmic binding protein-like II"/>
    <property type="match status" value="2"/>
</dbReference>
<dbReference type="InterPro" id="IPR006059">
    <property type="entry name" value="SBP"/>
</dbReference>
<evidence type="ECO:0000313" key="3">
    <source>
        <dbReference type="EMBL" id="GAA1981727.1"/>
    </source>
</evidence>
<reference evidence="3 4" key="1">
    <citation type="journal article" date="2019" name="Int. J. Syst. Evol. Microbiol.">
        <title>The Global Catalogue of Microorganisms (GCM) 10K type strain sequencing project: providing services to taxonomists for standard genome sequencing and annotation.</title>
        <authorList>
            <consortium name="The Broad Institute Genomics Platform"/>
            <consortium name="The Broad Institute Genome Sequencing Center for Infectious Disease"/>
            <person name="Wu L."/>
            <person name="Ma J."/>
        </authorList>
    </citation>
    <scope>NUCLEOTIDE SEQUENCE [LARGE SCALE GENOMIC DNA]</scope>
    <source>
        <strain evidence="3 4">JCM 14902</strain>
    </source>
</reference>
<evidence type="ECO:0000256" key="2">
    <source>
        <dbReference type="ARBA" id="ARBA00022448"/>
    </source>
</evidence>
<dbReference type="InterPro" id="IPR050490">
    <property type="entry name" value="Bact_solute-bd_prot1"/>
</dbReference>
<organism evidence="3 4">
    <name type="scientific">Microbacterium pumilum</name>
    <dbReference type="NCBI Taxonomy" id="344165"/>
    <lineage>
        <taxon>Bacteria</taxon>
        <taxon>Bacillati</taxon>
        <taxon>Actinomycetota</taxon>
        <taxon>Actinomycetes</taxon>
        <taxon>Micrococcales</taxon>
        <taxon>Microbacteriaceae</taxon>
        <taxon>Microbacterium</taxon>
    </lineage>
</organism>
<dbReference type="EMBL" id="BAAAOH010000001">
    <property type="protein sequence ID" value="GAA1981727.1"/>
    <property type="molecule type" value="Genomic_DNA"/>
</dbReference>
<name>A0ABN2S8M0_9MICO</name>
<gene>
    <name evidence="3" type="ORF">GCM10009777_14200</name>
</gene>
<dbReference type="SUPFAM" id="SSF53850">
    <property type="entry name" value="Periplasmic binding protein-like II"/>
    <property type="match status" value="1"/>
</dbReference>
<dbReference type="PANTHER" id="PTHR43649:SF29">
    <property type="entry name" value="OSMOPROTECTIVE COMPOUNDS-BINDING PROTEIN GGTB"/>
    <property type="match status" value="1"/>
</dbReference>
<evidence type="ECO:0000256" key="1">
    <source>
        <dbReference type="ARBA" id="ARBA00008520"/>
    </source>
</evidence>
<evidence type="ECO:0000313" key="4">
    <source>
        <dbReference type="Proteomes" id="UP001500326"/>
    </source>
</evidence>
<proteinExistence type="inferred from homology"/>
<dbReference type="PANTHER" id="PTHR43649">
    <property type="entry name" value="ARABINOSE-BINDING PROTEIN-RELATED"/>
    <property type="match status" value="1"/>
</dbReference>
<keyword evidence="2" id="KW-0813">Transport</keyword>
<sequence length="442" mass="46262">MTETPLNEENGNHMNAKRILLGTAVVAMGALALSGCSGGGSGDSNQDGKVSMTFWHNSTTGDGKKYWDDTVAAFEKANPDVTIKVQAIQNEEMDGKLQTSLNSNEGPDIFMARGGGKLADIVEAGQVMDISSGLSDATASAVGGSLSAFEIDGKNYGVPLSILPSGLFYSSDLFEAAGITANPTTIDELVDANAKLSASGVAPIAVGAKDAWPAAHWYYNFALRACSKDVLDDAAKSRSFDDPCWLTAGENLQDFLDTDPFNEGFLTTSAQQGAGSSAGLVANHKAAMELMGAWDPGVIASLTPDTKPLADLAWFPFPEVSGGDGEPGAMMGGVDGYSCWVNAPKECVDFLNFIVEKENQEAYATAFQTLPASQEAQSVVTDPALTNILEAYNKAPYVELWLDTLYGQNIGNALNVAVVDMFAGKGSAQDIVDAVNDAAAKS</sequence>
<accession>A0ABN2S8M0</accession>
<comment type="similarity">
    <text evidence="1">Belongs to the bacterial solute-binding protein 1 family.</text>
</comment>
<protein>
    <submittedName>
        <fullName evidence="3">Extracellular solute-binding protein</fullName>
    </submittedName>
</protein>